<reference evidence="2" key="1">
    <citation type="submission" date="2022-03" db="EMBL/GenBank/DDBJ databases">
        <authorList>
            <person name="Tunstrom K."/>
        </authorList>
    </citation>
    <scope>NUCLEOTIDE SEQUENCE</scope>
</reference>
<accession>A0AAU9V1R9</accession>
<sequence length="125" mass="14209">MQENANEIQVKLFEKPQRKGKGKGKGKRSAVEPTDNYALDVTEEVNCTIKSLYRARLPISAPKYKDLKRLCENGIIPKAYHFEYLNLPSSVNVPDIFPETDAEDGEDTDNESHKNDDDEFTQNCT</sequence>
<name>A0AAU9V1R9_EUPED</name>
<keyword evidence="3" id="KW-1185">Reference proteome</keyword>
<protein>
    <submittedName>
        <fullName evidence="2">Uncharacterized protein</fullName>
    </submittedName>
</protein>
<gene>
    <name evidence="2" type="ORF">EEDITHA_LOCUS19584</name>
</gene>
<feature type="compositionally biased region" description="Basic residues" evidence="1">
    <location>
        <begin position="18"/>
        <end position="28"/>
    </location>
</feature>
<evidence type="ECO:0000256" key="1">
    <source>
        <dbReference type="SAM" id="MobiDB-lite"/>
    </source>
</evidence>
<evidence type="ECO:0000313" key="3">
    <source>
        <dbReference type="Proteomes" id="UP001153954"/>
    </source>
</evidence>
<comment type="caution">
    <text evidence="2">The sequence shown here is derived from an EMBL/GenBank/DDBJ whole genome shotgun (WGS) entry which is preliminary data.</text>
</comment>
<proteinExistence type="predicted"/>
<dbReference type="Proteomes" id="UP001153954">
    <property type="component" value="Unassembled WGS sequence"/>
</dbReference>
<evidence type="ECO:0000313" key="2">
    <source>
        <dbReference type="EMBL" id="CAH2105309.1"/>
    </source>
</evidence>
<dbReference type="AlphaFoldDB" id="A0AAU9V1R9"/>
<feature type="region of interest" description="Disordered" evidence="1">
    <location>
        <begin position="1"/>
        <end position="32"/>
    </location>
</feature>
<organism evidence="2 3">
    <name type="scientific">Euphydryas editha</name>
    <name type="common">Edith's checkerspot</name>
    <dbReference type="NCBI Taxonomy" id="104508"/>
    <lineage>
        <taxon>Eukaryota</taxon>
        <taxon>Metazoa</taxon>
        <taxon>Ecdysozoa</taxon>
        <taxon>Arthropoda</taxon>
        <taxon>Hexapoda</taxon>
        <taxon>Insecta</taxon>
        <taxon>Pterygota</taxon>
        <taxon>Neoptera</taxon>
        <taxon>Endopterygota</taxon>
        <taxon>Lepidoptera</taxon>
        <taxon>Glossata</taxon>
        <taxon>Ditrysia</taxon>
        <taxon>Papilionoidea</taxon>
        <taxon>Nymphalidae</taxon>
        <taxon>Nymphalinae</taxon>
        <taxon>Euphydryas</taxon>
    </lineage>
</organism>
<feature type="region of interest" description="Disordered" evidence="1">
    <location>
        <begin position="93"/>
        <end position="125"/>
    </location>
</feature>
<feature type="compositionally biased region" description="Acidic residues" evidence="1">
    <location>
        <begin position="98"/>
        <end position="109"/>
    </location>
</feature>
<dbReference type="EMBL" id="CAKOGL010000028">
    <property type="protein sequence ID" value="CAH2105309.1"/>
    <property type="molecule type" value="Genomic_DNA"/>
</dbReference>